<sequence length="181" mass="20476">MNVQVVTDIGLHETVDRFCMEVASGRTLLTTNYTSTNMDNVIEEDAPSHPFIGLLMSTVSAILVGGSFILQKKGVLRGSRNYALKDKHKGFGYLQQGMWWLGMFSSEFETLTFMFPKDIPEARHTGVPAINDSSIYIKNCFCKQWACYSFRCIFVCLMHVSWACSMVYTSKALIEITLRIN</sequence>
<dbReference type="InterPro" id="IPR008521">
    <property type="entry name" value="Mg_trans_NIPA"/>
</dbReference>
<name>A0ABP0FNH2_CLALP</name>
<reference evidence="7 8" key="1">
    <citation type="submission" date="2024-02" db="EMBL/GenBank/DDBJ databases">
        <authorList>
            <person name="Daric V."/>
            <person name="Darras S."/>
        </authorList>
    </citation>
    <scope>NUCLEOTIDE SEQUENCE [LARGE SCALE GENOMIC DNA]</scope>
</reference>
<protein>
    <recommendedName>
        <fullName evidence="9">Magnesium transporter</fullName>
    </recommendedName>
</protein>
<dbReference type="EMBL" id="CAWYQH010000068">
    <property type="protein sequence ID" value="CAK8679967.1"/>
    <property type="molecule type" value="Genomic_DNA"/>
</dbReference>
<organism evidence="7 8">
    <name type="scientific">Clavelina lepadiformis</name>
    <name type="common">Light-bulb sea squirt</name>
    <name type="synonym">Ascidia lepadiformis</name>
    <dbReference type="NCBI Taxonomy" id="159417"/>
    <lineage>
        <taxon>Eukaryota</taxon>
        <taxon>Metazoa</taxon>
        <taxon>Chordata</taxon>
        <taxon>Tunicata</taxon>
        <taxon>Ascidiacea</taxon>
        <taxon>Aplousobranchia</taxon>
        <taxon>Clavelinidae</taxon>
        <taxon>Clavelina</taxon>
    </lineage>
</organism>
<evidence type="ECO:0000256" key="1">
    <source>
        <dbReference type="ARBA" id="ARBA00004141"/>
    </source>
</evidence>
<evidence type="ECO:0000313" key="7">
    <source>
        <dbReference type="EMBL" id="CAK8679967.1"/>
    </source>
</evidence>
<comment type="subcellular location">
    <subcellularLocation>
        <location evidence="1">Membrane</location>
        <topology evidence="1">Multi-pass membrane protein</topology>
    </subcellularLocation>
</comment>
<dbReference type="Proteomes" id="UP001642483">
    <property type="component" value="Unassembled WGS sequence"/>
</dbReference>
<proteinExistence type="inferred from homology"/>
<comment type="similarity">
    <text evidence="2">Belongs to the NIPA family.</text>
</comment>
<evidence type="ECO:0000256" key="6">
    <source>
        <dbReference type="SAM" id="Phobius"/>
    </source>
</evidence>
<evidence type="ECO:0000313" key="8">
    <source>
        <dbReference type="Proteomes" id="UP001642483"/>
    </source>
</evidence>
<evidence type="ECO:0008006" key="9">
    <source>
        <dbReference type="Google" id="ProtNLM"/>
    </source>
</evidence>
<evidence type="ECO:0000256" key="5">
    <source>
        <dbReference type="ARBA" id="ARBA00023136"/>
    </source>
</evidence>
<keyword evidence="8" id="KW-1185">Reference proteome</keyword>
<keyword evidence="5 6" id="KW-0472">Membrane</keyword>
<evidence type="ECO:0000256" key="4">
    <source>
        <dbReference type="ARBA" id="ARBA00022989"/>
    </source>
</evidence>
<keyword evidence="4 6" id="KW-1133">Transmembrane helix</keyword>
<feature type="transmembrane region" description="Helical" evidence="6">
    <location>
        <begin position="51"/>
        <end position="70"/>
    </location>
</feature>
<evidence type="ECO:0000256" key="2">
    <source>
        <dbReference type="ARBA" id="ARBA00007230"/>
    </source>
</evidence>
<accession>A0ABP0FNH2</accession>
<comment type="caution">
    <text evidence="7">The sequence shown here is derived from an EMBL/GenBank/DDBJ whole genome shotgun (WGS) entry which is preliminary data.</text>
</comment>
<dbReference type="Pfam" id="PF05653">
    <property type="entry name" value="Mg_trans_NIPA"/>
    <property type="match status" value="1"/>
</dbReference>
<evidence type="ECO:0000256" key="3">
    <source>
        <dbReference type="ARBA" id="ARBA00022692"/>
    </source>
</evidence>
<keyword evidence="3 6" id="KW-0812">Transmembrane</keyword>
<gene>
    <name evidence="7" type="ORF">CVLEPA_LOCUS10204</name>
</gene>